<dbReference type="SUPFAM" id="SSF50621">
    <property type="entry name" value="Alanine racemase C-terminal domain-like"/>
    <property type="match status" value="1"/>
</dbReference>
<dbReference type="OrthoDB" id="5034579at2759"/>
<dbReference type="FunFam" id="3.20.20.10:FF:000005">
    <property type="entry name" value="Ornithine decarboxylase"/>
    <property type="match status" value="1"/>
</dbReference>
<evidence type="ECO:0000313" key="15">
    <source>
        <dbReference type="EMBL" id="RZF47632.1"/>
    </source>
</evidence>
<feature type="active site" description="Proton donor" evidence="11">
    <location>
        <position position="343"/>
    </location>
</feature>
<evidence type="ECO:0000256" key="12">
    <source>
        <dbReference type="RuleBase" id="RU003737"/>
    </source>
</evidence>
<evidence type="ECO:0000259" key="14">
    <source>
        <dbReference type="Pfam" id="PF02784"/>
    </source>
</evidence>
<dbReference type="AlphaFoldDB" id="A0A482XP18"/>
<evidence type="ECO:0000313" key="16">
    <source>
        <dbReference type="Proteomes" id="UP000291343"/>
    </source>
</evidence>
<evidence type="ECO:0000256" key="6">
    <source>
        <dbReference type="ARBA" id="ARBA00034115"/>
    </source>
</evidence>
<dbReference type="PRINTS" id="PR01182">
    <property type="entry name" value="ORNDCRBXLASE"/>
</dbReference>
<dbReference type="Gene3D" id="2.40.37.10">
    <property type="entry name" value="Lyase, Ornithine Decarboxylase, Chain A, domain 1"/>
    <property type="match status" value="1"/>
</dbReference>
<keyword evidence="4" id="KW-0620">Polyamine biosynthesis</keyword>
<dbReference type="PANTHER" id="PTHR11482">
    <property type="entry name" value="ARGININE/DIAMINOPIMELATE/ORNITHINE DECARBOXYLASE"/>
    <property type="match status" value="1"/>
</dbReference>
<evidence type="ECO:0000256" key="2">
    <source>
        <dbReference type="ARBA" id="ARBA00008872"/>
    </source>
</evidence>
<comment type="similarity">
    <text evidence="2 12">Belongs to the Orn/Lys/Arg decarboxylase class-II family.</text>
</comment>
<keyword evidence="3 11" id="KW-0663">Pyridoxal phosphate</keyword>
<dbReference type="Pfam" id="PF00278">
    <property type="entry name" value="Orn_DAP_Arg_deC"/>
    <property type="match status" value="1"/>
</dbReference>
<sequence length="443" mass="48866">MRLGEIEEQIHILEPQSTAMTVLKSIIDSGVQEDAFYVLDVGEIVRQHKEWKMKLPRVEPFYAVKCNDHPILLRVLAALGTGFDCASKGEINKVLDMGVDPHRIIFANPAKMASQIRHAASQGVDLMTFDNECELHKIKTLFPSARLVIRIRADAADPQCPLGMKFGCDAVSDAPRLLELAKTLGLNVCGVSFHVGSGCQEPAAYMRAISAARLIFDHAARIGYNMTILDLGGGYLGNKDTSIDKMSEAINCALDTHFPVSEGVVVIAEPGRFYAAAAFTLATNIHSKRNCANHTMYYINDGVYGSFNCILYDHAKVKPLAYPVGQRALPNKVEKCSIWGPTCDGLDQVMDAALLPPMDIGDWIIFEDMGAYTLPVASTFNGFPLPKVHAVISEPLWLLLKDRHPLSEDNFSMDATPFWLSSWTEEEETTIPSLSSFLFDQLL</sequence>
<evidence type="ECO:0000256" key="9">
    <source>
        <dbReference type="ARBA" id="ARBA00046672"/>
    </source>
</evidence>
<protein>
    <recommendedName>
        <fullName evidence="7">ornithine decarboxylase</fullName>
        <ecNumber evidence="7">4.1.1.17</ecNumber>
    </recommendedName>
</protein>
<dbReference type="InterPro" id="IPR022644">
    <property type="entry name" value="De-COase2_N"/>
</dbReference>
<feature type="domain" description="Orn/DAP/Arg decarboxylase 2 C-terminal" evidence="13">
    <location>
        <begin position="37"/>
        <end position="370"/>
    </location>
</feature>
<dbReference type="InterPro" id="IPR000183">
    <property type="entry name" value="Orn/DAP/Arg_de-COase"/>
</dbReference>
<keyword evidence="5" id="KW-0456">Lyase</keyword>
<accession>A0A482XP18</accession>
<evidence type="ECO:0000256" key="3">
    <source>
        <dbReference type="ARBA" id="ARBA00022898"/>
    </source>
</evidence>
<dbReference type="InterPro" id="IPR022653">
    <property type="entry name" value="De-COase2_pyr-phos_BS"/>
</dbReference>
<dbReference type="CDD" id="cd00622">
    <property type="entry name" value="PLPDE_III_ODC"/>
    <property type="match status" value="1"/>
</dbReference>
<dbReference type="PANTHER" id="PTHR11482:SF6">
    <property type="entry name" value="ORNITHINE DECARBOXYLASE 1-RELATED"/>
    <property type="match status" value="1"/>
</dbReference>
<dbReference type="GO" id="GO:0004586">
    <property type="term" value="F:ornithine decarboxylase activity"/>
    <property type="evidence" value="ECO:0007669"/>
    <property type="project" value="UniProtKB-EC"/>
</dbReference>
<keyword evidence="16" id="KW-1185">Reference proteome</keyword>
<comment type="catalytic activity">
    <reaction evidence="10">
        <text>L-ornithine + H(+) = putrescine + CO2</text>
        <dbReference type="Rhea" id="RHEA:22964"/>
        <dbReference type="ChEBI" id="CHEBI:15378"/>
        <dbReference type="ChEBI" id="CHEBI:16526"/>
        <dbReference type="ChEBI" id="CHEBI:46911"/>
        <dbReference type="ChEBI" id="CHEBI:326268"/>
        <dbReference type="EC" id="4.1.1.17"/>
    </reaction>
</comment>
<dbReference type="Pfam" id="PF02784">
    <property type="entry name" value="Orn_Arg_deC_N"/>
    <property type="match status" value="1"/>
</dbReference>
<organism evidence="15 16">
    <name type="scientific">Laodelphax striatellus</name>
    <name type="common">Small brown planthopper</name>
    <name type="synonym">Delphax striatella</name>
    <dbReference type="NCBI Taxonomy" id="195883"/>
    <lineage>
        <taxon>Eukaryota</taxon>
        <taxon>Metazoa</taxon>
        <taxon>Ecdysozoa</taxon>
        <taxon>Arthropoda</taxon>
        <taxon>Hexapoda</taxon>
        <taxon>Insecta</taxon>
        <taxon>Pterygota</taxon>
        <taxon>Neoptera</taxon>
        <taxon>Paraneoptera</taxon>
        <taxon>Hemiptera</taxon>
        <taxon>Auchenorrhyncha</taxon>
        <taxon>Fulgoroidea</taxon>
        <taxon>Delphacidae</taxon>
        <taxon>Criomorphinae</taxon>
        <taxon>Laodelphax</taxon>
    </lineage>
</organism>
<dbReference type="InterPro" id="IPR022643">
    <property type="entry name" value="De-COase2_C"/>
</dbReference>
<dbReference type="EC" id="4.1.1.17" evidence="7"/>
<dbReference type="Proteomes" id="UP000291343">
    <property type="component" value="Unassembled WGS sequence"/>
</dbReference>
<comment type="cofactor">
    <cofactor evidence="1 11">
        <name>pyridoxal 5'-phosphate</name>
        <dbReference type="ChEBI" id="CHEBI:597326"/>
    </cofactor>
</comment>
<evidence type="ECO:0000259" key="13">
    <source>
        <dbReference type="Pfam" id="PF00278"/>
    </source>
</evidence>
<comment type="pathway">
    <text evidence="6">Amine and polyamine biosynthesis; putrescine biosynthesis via L-ornithine pathway; putrescine from L-ornithine: step 1/1.</text>
</comment>
<evidence type="ECO:0000256" key="1">
    <source>
        <dbReference type="ARBA" id="ARBA00001933"/>
    </source>
</evidence>
<dbReference type="PRINTS" id="PR01179">
    <property type="entry name" value="ODADCRBXLASE"/>
</dbReference>
<evidence type="ECO:0000256" key="4">
    <source>
        <dbReference type="ARBA" id="ARBA00023115"/>
    </source>
</evidence>
<feature type="domain" description="Orn/DAP/Arg decarboxylase 2 N-terminal" evidence="14">
    <location>
        <begin position="42"/>
        <end position="276"/>
    </location>
</feature>
<evidence type="ECO:0000256" key="11">
    <source>
        <dbReference type="PIRSR" id="PIRSR600183-50"/>
    </source>
</evidence>
<comment type="subunit">
    <text evidence="9">Homodimer. Only the dimer is catalytically active, as the active sites are constructed of residues from both monomers.</text>
</comment>
<dbReference type="GO" id="GO:0033387">
    <property type="term" value="P:putrescine biosynthetic process from arginine, via ornithine"/>
    <property type="evidence" value="ECO:0007669"/>
    <property type="project" value="TreeGrafter"/>
</dbReference>
<comment type="caution">
    <text evidence="15">The sequence shown here is derived from an EMBL/GenBank/DDBJ whole genome shotgun (WGS) entry which is preliminary data.</text>
</comment>
<dbReference type="InterPro" id="IPR009006">
    <property type="entry name" value="Ala_racemase/Decarboxylase_C"/>
</dbReference>
<evidence type="ECO:0000256" key="10">
    <source>
        <dbReference type="ARBA" id="ARBA00049127"/>
    </source>
</evidence>
<evidence type="ECO:0000256" key="7">
    <source>
        <dbReference type="ARBA" id="ARBA00034138"/>
    </source>
</evidence>
<gene>
    <name evidence="15" type="ORF">LSTR_LSTR009516</name>
</gene>
<dbReference type="PROSITE" id="PS00878">
    <property type="entry name" value="ODR_DC_2_1"/>
    <property type="match status" value="1"/>
</dbReference>
<evidence type="ECO:0000256" key="8">
    <source>
        <dbReference type="ARBA" id="ARBA00037173"/>
    </source>
</evidence>
<proteinExistence type="inferred from homology"/>
<dbReference type="InParanoid" id="A0A482XP18"/>
<dbReference type="STRING" id="195883.A0A482XP18"/>
<dbReference type="SMR" id="A0A482XP18"/>
<comment type="function">
    <text evidence="8">Catalyzes the first and rate-limiting step of polyamine biosynthesis that converts ornithine into putrescine, which is the precursor for the polyamines, spermidine and spermine. Polyamines are essential for cell proliferation and are implicated in cellular processes, ranging from DNA replication to apoptosis.</text>
</comment>
<dbReference type="InterPro" id="IPR002433">
    <property type="entry name" value="Orn_de-COase"/>
</dbReference>
<dbReference type="GO" id="GO:0005737">
    <property type="term" value="C:cytoplasm"/>
    <property type="evidence" value="ECO:0007669"/>
    <property type="project" value="TreeGrafter"/>
</dbReference>
<dbReference type="Gene3D" id="3.20.20.10">
    <property type="entry name" value="Alanine racemase"/>
    <property type="match status" value="1"/>
</dbReference>
<evidence type="ECO:0000256" key="5">
    <source>
        <dbReference type="ARBA" id="ARBA00023239"/>
    </source>
</evidence>
<reference evidence="15 16" key="1">
    <citation type="journal article" date="2017" name="Gigascience">
        <title>Genome sequence of the small brown planthopper, Laodelphax striatellus.</title>
        <authorList>
            <person name="Zhu J."/>
            <person name="Jiang F."/>
            <person name="Wang X."/>
            <person name="Yang P."/>
            <person name="Bao Y."/>
            <person name="Zhao W."/>
            <person name="Wang W."/>
            <person name="Lu H."/>
            <person name="Wang Q."/>
            <person name="Cui N."/>
            <person name="Li J."/>
            <person name="Chen X."/>
            <person name="Luo L."/>
            <person name="Yu J."/>
            <person name="Kang L."/>
            <person name="Cui F."/>
        </authorList>
    </citation>
    <scope>NUCLEOTIDE SEQUENCE [LARGE SCALE GENOMIC DNA]</scope>
    <source>
        <strain evidence="15">Lst14</strain>
    </source>
</reference>
<name>A0A482XP18_LAOST</name>
<dbReference type="EMBL" id="QKKF02003639">
    <property type="protein sequence ID" value="RZF47632.1"/>
    <property type="molecule type" value="Genomic_DNA"/>
</dbReference>
<feature type="modified residue" description="N6-(pyridoxal phosphate)lysine" evidence="11">
    <location>
        <position position="65"/>
    </location>
</feature>
<dbReference type="InterPro" id="IPR029066">
    <property type="entry name" value="PLP-binding_barrel"/>
</dbReference>
<dbReference type="FunCoup" id="A0A482XP18">
    <property type="interactions" value="339"/>
</dbReference>
<dbReference type="SUPFAM" id="SSF51419">
    <property type="entry name" value="PLP-binding barrel"/>
    <property type="match status" value="1"/>
</dbReference>